<keyword evidence="9" id="KW-1185">Reference proteome</keyword>
<evidence type="ECO:0000256" key="7">
    <source>
        <dbReference type="SAM" id="Phobius"/>
    </source>
</evidence>
<reference evidence="8 9" key="1">
    <citation type="submission" date="2020-07" db="EMBL/GenBank/DDBJ databases">
        <title>The yeast mating-type switching endonuclease HO is a domesticated member of an unorthodox homing genetic element family.</title>
        <authorList>
            <person name="Coughlan A.Y."/>
            <person name="Lombardi L."/>
            <person name="Braun-Galleani S."/>
            <person name="Martos A.R."/>
            <person name="Galeote V."/>
            <person name="Bigey F."/>
            <person name="Dequin S."/>
            <person name="Byrne K.P."/>
            <person name="Wolfe K.H."/>
        </authorList>
    </citation>
    <scope>NUCLEOTIDE SEQUENCE [LARGE SCALE GENOMIC DNA]</scope>
    <source>
        <strain evidence="8 9">NRRL Y-6702</strain>
    </source>
</reference>
<dbReference type="EMBL" id="CP058605">
    <property type="protein sequence ID" value="QLG71095.1"/>
    <property type="molecule type" value="Genomic_DNA"/>
</dbReference>
<organism evidence="8 9">
    <name type="scientific">Zygotorulaspora mrakii</name>
    <name type="common">Zygosaccharomyces mrakii</name>
    <dbReference type="NCBI Taxonomy" id="42260"/>
    <lineage>
        <taxon>Eukaryota</taxon>
        <taxon>Fungi</taxon>
        <taxon>Dikarya</taxon>
        <taxon>Ascomycota</taxon>
        <taxon>Saccharomycotina</taxon>
        <taxon>Saccharomycetes</taxon>
        <taxon>Saccharomycetales</taxon>
        <taxon>Saccharomycetaceae</taxon>
        <taxon>Zygotorulaspora</taxon>
    </lineage>
</organism>
<dbReference type="PANTHER" id="PTHR13317:SF4">
    <property type="entry name" value="TRANSMEMBRANE ANTERIOR POSTERIOR TRANSFORMATION PROTEIN 1 HOMOLOG"/>
    <property type="match status" value="1"/>
</dbReference>
<dbReference type="Proteomes" id="UP000509704">
    <property type="component" value="Chromosome 2"/>
</dbReference>
<dbReference type="GeneID" id="59234756"/>
<feature type="transmembrane region" description="Helical" evidence="7">
    <location>
        <begin position="338"/>
        <end position="362"/>
    </location>
</feature>
<evidence type="ECO:0000256" key="5">
    <source>
        <dbReference type="ARBA" id="ARBA00023136"/>
    </source>
</evidence>
<comment type="similarity">
    <text evidence="2">Belongs to the TAPT1 family.</text>
</comment>
<feature type="region of interest" description="Disordered" evidence="6">
    <location>
        <begin position="501"/>
        <end position="529"/>
    </location>
</feature>
<feature type="transmembrane region" description="Helical" evidence="7">
    <location>
        <begin position="431"/>
        <end position="456"/>
    </location>
</feature>
<keyword evidence="5 7" id="KW-0472">Membrane</keyword>
<accession>A0A7H9AXI2</accession>
<feature type="region of interest" description="Disordered" evidence="6">
    <location>
        <begin position="541"/>
        <end position="564"/>
    </location>
</feature>
<dbReference type="AlphaFoldDB" id="A0A7H9AXI2"/>
<dbReference type="PANTHER" id="PTHR13317">
    <property type="entry name" value="TRANSMEMBRANE ANTERIOR POSTERIOR TRANSFORMATION PROTEIN 1 HOMOLOG"/>
    <property type="match status" value="1"/>
</dbReference>
<name>A0A7H9AXI2_ZYGMR</name>
<feature type="compositionally biased region" description="Basic and acidic residues" evidence="6">
    <location>
        <begin position="501"/>
        <end position="513"/>
    </location>
</feature>
<comment type="subcellular location">
    <subcellularLocation>
        <location evidence="1">Membrane</location>
        <topology evidence="1">Multi-pass membrane protein</topology>
    </subcellularLocation>
</comment>
<evidence type="ECO:0000256" key="3">
    <source>
        <dbReference type="ARBA" id="ARBA00022692"/>
    </source>
</evidence>
<evidence type="ECO:0000313" key="9">
    <source>
        <dbReference type="Proteomes" id="UP000509704"/>
    </source>
</evidence>
<dbReference type="RefSeq" id="XP_037142823.1">
    <property type="nucleotide sequence ID" value="XM_037286928.1"/>
</dbReference>
<feature type="transmembrane region" description="Helical" evidence="7">
    <location>
        <begin position="299"/>
        <end position="318"/>
    </location>
</feature>
<evidence type="ECO:0000256" key="1">
    <source>
        <dbReference type="ARBA" id="ARBA00004141"/>
    </source>
</evidence>
<sequence>MEAKHNIKVGYQYFKSTLCGGSRDTMCANEAKSKCNDQHALKNDKTERHRRNTRSRIRQRWNQFRDYVRQETYEIFSNRNCEGTFDPAEVSSVDYELEKLINMTRIPFLLERLMFWALLACLDCFLYYFTIMPLRLIHGLIFRFKKGRALKLSTSHNERIMGFLIIVACFILSKLDTSKAYHRIKRQSSVKLYMLFGVLEMSDKMLASIGQSLLSVLLASKSAKRTNYQRILLLGTSVLYLVCHGFVMVYQTVALNVAVNSYSNALITLLLSLQFAEIKASLFKRTDKEGLFQLTIADLVERSQLILLLIIIAIRNLVAKSKSQSNLVPNSWALNATSSVIIGALCGPMFTVLGSELVVDWIKHAYVTKFNRIRPEIYHKFLYIMCEDHSVSLQKFRERLGLPIPAYVILFIVMVKPTLSQVMDKSSITSIAQNFLVMLLGFICLMIFKIVLHIIVLKWGQELRFGGHASTSLIEKDYVPGDVGAGSAKIDHRARCVINHDSDSNIHGSEKKASSANLISPSSASSPSIYQKQTVSTRLQATPFDVPTEKESHRDGSESRKVNSLKNRFGLGNVSRYKMVSKRIW</sequence>
<feature type="compositionally biased region" description="Low complexity" evidence="6">
    <location>
        <begin position="514"/>
        <end position="529"/>
    </location>
</feature>
<dbReference type="InterPro" id="IPR008010">
    <property type="entry name" value="Tatp1"/>
</dbReference>
<evidence type="ECO:0000256" key="4">
    <source>
        <dbReference type="ARBA" id="ARBA00022989"/>
    </source>
</evidence>
<dbReference type="OrthoDB" id="5376140at2759"/>
<feature type="transmembrane region" description="Helical" evidence="7">
    <location>
        <begin position="400"/>
        <end position="419"/>
    </location>
</feature>
<feature type="compositionally biased region" description="Basic and acidic residues" evidence="6">
    <location>
        <begin position="547"/>
        <end position="561"/>
    </location>
</feature>
<protein>
    <submittedName>
        <fullName evidence="8">Uncharacterized protein</fullName>
    </submittedName>
</protein>
<evidence type="ECO:0000256" key="6">
    <source>
        <dbReference type="SAM" id="MobiDB-lite"/>
    </source>
</evidence>
<proteinExistence type="inferred from homology"/>
<gene>
    <name evidence="8" type="ORF">HG535_0B01330</name>
</gene>
<feature type="transmembrane region" description="Helical" evidence="7">
    <location>
        <begin position="231"/>
        <end position="253"/>
    </location>
</feature>
<dbReference type="KEGG" id="zmk:HG535_0B01330"/>
<feature type="transmembrane region" description="Helical" evidence="7">
    <location>
        <begin position="113"/>
        <end position="137"/>
    </location>
</feature>
<evidence type="ECO:0000256" key="2">
    <source>
        <dbReference type="ARBA" id="ARBA00008803"/>
    </source>
</evidence>
<feature type="transmembrane region" description="Helical" evidence="7">
    <location>
        <begin position="158"/>
        <end position="175"/>
    </location>
</feature>
<keyword evidence="3 7" id="KW-0812">Transmembrane</keyword>
<evidence type="ECO:0000313" key="8">
    <source>
        <dbReference type="EMBL" id="QLG71095.1"/>
    </source>
</evidence>
<dbReference type="Pfam" id="PF05346">
    <property type="entry name" value="DUF747"/>
    <property type="match status" value="1"/>
</dbReference>
<dbReference type="GO" id="GO:0005789">
    <property type="term" value="C:endoplasmic reticulum membrane"/>
    <property type="evidence" value="ECO:0007669"/>
    <property type="project" value="TreeGrafter"/>
</dbReference>
<keyword evidence="4 7" id="KW-1133">Transmembrane helix</keyword>